<dbReference type="EMBL" id="JH921431">
    <property type="protein sequence ID" value="EKD19135.1"/>
    <property type="molecule type" value="Genomic_DNA"/>
</dbReference>
<feature type="region of interest" description="Disordered" evidence="1">
    <location>
        <begin position="82"/>
        <end position="127"/>
    </location>
</feature>
<dbReference type="Proteomes" id="UP000006753">
    <property type="component" value="Unassembled WGS sequence"/>
</dbReference>
<dbReference type="KEGG" id="mbe:MBM_02372"/>
<feature type="compositionally biased region" description="Basic and acidic residues" evidence="1">
    <location>
        <begin position="94"/>
        <end position="104"/>
    </location>
</feature>
<organism evidence="2 3">
    <name type="scientific">Marssonina brunnea f. sp. multigermtubi (strain MB_m1)</name>
    <name type="common">Marssonina leaf spot fungus</name>
    <dbReference type="NCBI Taxonomy" id="1072389"/>
    <lineage>
        <taxon>Eukaryota</taxon>
        <taxon>Fungi</taxon>
        <taxon>Dikarya</taxon>
        <taxon>Ascomycota</taxon>
        <taxon>Pezizomycotina</taxon>
        <taxon>Leotiomycetes</taxon>
        <taxon>Helotiales</taxon>
        <taxon>Drepanopezizaceae</taxon>
        <taxon>Drepanopeziza</taxon>
    </lineage>
</organism>
<name>K1WND5_MARBU</name>
<evidence type="ECO:0000256" key="1">
    <source>
        <dbReference type="SAM" id="MobiDB-lite"/>
    </source>
</evidence>
<dbReference type="HOGENOM" id="CLU_019419_2_0_1"/>
<gene>
    <name evidence="2" type="ORF">MBM_02372</name>
</gene>
<dbReference type="AlphaFoldDB" id="K1WND5"/>
<evidence type="ECO:0000313" key="2">
    <source>
        <dbReference type="EMBL" id="EKD19135.1"/>
    </source>
</evidence>
<feature type="compositionally biased region" description="Basic and acidic residues" evidence="1">
    <location>
        <begin position="203"/>
        <end position="215"/>
    </location>
</feature>
<dbReference type="InParanoid" id="K1WND5"/>
<sequence length="572" mass="63832">MINANATIPYLIAEVSWPIAAVQPHAALTLKSGNFDDPPASDPHRETAARIVREILDNTQSSHDISPSGELFRAIERFHARRRGEQVTMEEQEGDRSRRQHQGEEQQEGSPLFVMPSNPSAELTPRQRPATRIAGMTARRGRSRLAMNERNVERNRTFGESSASNGLADLQHAGRQLEQASSTLRALLDDPVPNISSPSLEPSHQHPGADAEHNWRAKRRKIENEKMESGFKGFSYGRYGQVEPGKLKMEIVSCDGGIFSEHGGNYAAENVLKNDSTVYCTKSNRCNLVLRHQGGTAFSLKELIIKAPHSGYTAPVQEGMVFISMTSDDLLTRTAQYQIQYSPAKPRRLGTQRPNELPPVTSLQHDGDGTMTTAQVRARRLYHIGLEDEECDYRTAQIPFEFTENAPPFQVTTECSDTEDDEPPAQSSRHRTLHRVMSTIRFEDPDTSEEDVDTAAAQWHVDYIAGMGRAHRLRRRETASNITLAEAEEASQIATQEAVRAVGGELMAPHARFFIERDKSKCTVKFDPPVSGRFILLKMWSPHHSSSSNIDIQSVVAKGFAGPRFFPAITMR</sequence>
<accession>K1WND5</accession>
<dbReference type="OMA" id="WPENILR"/>
<evidence type="ECO:0000313" key="3">
    <source>
        <dbReference type="Proteomes" id="UP000006753"/>
    </source>
</evidence>
<proteinExistence type="predicted"/>
<feature type="region of interest" description="Disordered" evidence="1">
    <location>
        <begin position="189"/>
        <end position="215"/>
    </location>
</feature>
<reference evidence="2 3" key="1">
    <citation type="journal article" date="2012" name="BMC Genomics">
        <title>Sequencing the genome of Marssonina brunnea reveals fungus-poplar co-evolution.</title>
        <authorList>
            <person name="Zhu S."/>
            <person name="Cao Y.-Z."/>
            <person name="Jiang C."/>
            <person name="Tan B.-Y."/>
            <person name="Wang Z."/>
            <person name="Feng S."/>
            <person name="Zhang L."/>
            <person name="Su X.-H."/>
            <person name="Brejova B."/>
            <person name="Vinar T."/>
            <person name="Xu M."/>
            <person name="Wang M.-X."/>
            <person name="Zhang S.-G."/>
            <person name="Huang M.-R."/>
            <person name="Wu R."/>
            <person name="Zhou Y."/>
        </authorList>
    </citation>
    <scope>NUCLEOTIDE SEQUENCE [LARGE SCALE GENOMIC DNA]</scope>
    <source>
        <strain evidence="2 3">MB_m1</strain>
    </source>
</reference>
<protein>
    <submittedName>
        <fullName evidence="2">Regulator of chromosome condensation (RCC1)-like protein</fullName>
    </submittedName>
</protein>
<keyword evidence="3" id="KW-1185">Reference proteome</keyword>
<feature type="region of interest" description="Disordered" evidence="1">
    <location>
        <begin position="412"/>
        <end position="431"/>
    </location>
</feature>
<dbReference type="eggNOG" id="ENOG502S728">
    <property type="taxonomic scope" value="Eukaryota"/>
</dbReference>
<dbReference type="OrthoDB" id="2351940at2759"/>
<dbReference type="STRING" id="1072389.K1WND5"/>